<feature type="domain" description="Phosphatidic acid phosphatase type 2/haloperoxidase" evidence="1">
    <location>
        <begin position="53"/>
        <end position="159"/>
    </location>
</feature>
<organism evidence="2 3">
    <name type="scientific">Metabacillus endolithicus</name>
    <dbReference type="NCBI Taxonomy" id="1535204"/>
    <lineage>
        <taxon>Bacteria</taxon>
        <taxon>Bacillati</taxon>
        <taxon>Bacillota</taxon>
        <taxon>Bacilli</taxon>
        <taxon>Bacillales</taxon>
        <taxon>Bacillaceae</taxon>
        <taxon>Metabacillus</taxon>
    </lineage>
</organism>
<reference evidence="3" key="1">
    <citation type="journal article" date="2019" name="Int. J. Syst. Evol. Microbiol.">
        <title>The Global Catalogue of Microorganisms (GCM) 10K type strain sequencing project: providing services to taxonomists for standard genome sequencing and annotation.</title>
        <authorList>
            <consortium name="The Broad Institute Genomics Platform"/>
            <consortium name="The Broad Institute Genome Sequencing Center for Infectious Disease"/>
            <person name="Wu L."/>
            <person name="Ma J."/>
        </authorList>
    </citation>
    <scope>NUCLEOTIDE SEQUENCE [LARGE SCALE GENOMIC DNA]</scope>
    <source>
        <strain evidence="3">CGMCC 1.15474</strain>
    </source>
</reference>
<dbReference type="Pfam" id="PF01569">
    <property type="entry name" value="PAP2"/>
    <property type="match status" value="1"/>
</dbReference>
<evidence type="ECO:0000313" key="2">
    <source>
        <dbReference type="EMBL" id="MFD2212711.1"/>
    </source>
</evidence>
<dbReference type="RefSeq" id="WP_247341898.1">
    <property type="nucleotide sequence ID" value="NZ_CP095550.1"/>
</dbReference>
<comment type="caution">
    <text evidence="2">The sequence shown here is derived from an EMBL/GenBank/DDBJ whole genome shotgun (WGS) entry which is preliminary data.</text>
</comment>
<accession>A0ABW5BV44</accession>
<gene>
    <name evidence="2" type="ORF">ACFSKK_03185</name>
</gene>
<keyword evidence="3" id="KW-1185">Reference proteome</keyword>
<name>A0ABW5BV44_9BACI</name>
<protein>
    <submittedName>
        <fullName evidence="2">Phosphatase PAP2 family protein</fullName>
    </submittedName>
</protein>
<dbReference type="EMBL" id="JBHUIK010000001">
    <property type="protein sequence ID" value="MFD2212711.1"/>
    <property type="molecule type" value="Genomic_DNA"/>
</dbReference>
<dbReference type="Proteomes" id="UP001597318">
    <property type="component" value="Unassembled WGS sequence"/>
</dbReference>
<dbReference type="SMART" id="SM00014">
    <property type="entry name" value="acidPPc"/>
    <property type="match status" value="1"/>
</dbReference>
<dbReference type="InterPro" id="IPR000326">
    <property type="entry name" value="PAP2/HPO"/>
</dbReference>
<dbReference type="SUPFAM" id="SSF48317">
    <property type="entry name" value="Acid phosphatase/Vanadium-dependent haloperoxidase"/>
    <property type="match status" value="1"/>
</dbReference>
<dbReference type="Gene3D" id="1.20.144.10">
    <property type="entry name" value="Phosphatidic acid phosphatase type 2/haloperoxidase"/>
    <property type="match status" value="1"/>
</dbReference>
<evidence type="ECO:0000313" key="3">
    <source>
        <dbReference type="Proteomes" id="UP001597318"/>
    </source>
</evidence>
<proteinExistence type="predicted"/>
<sequence length="169" mass="18915">MDQKLFGWINSLAGKNQTIDQVMVFASTKFRYLFASVLLMIMIGSRSGKKLTYQTVLSLVISSSAKALINKIKFRPRPFVTRDANVLLASKLDTTYLSKHSLLSFAVSTMVYMYDRGIGKIMLAMSSLTAISRIWVGAHYPFDVVRSSIIGALISILVKKCTFISWREG</sequence>
<dbReference type="InterPro" id="IPR036938">
    <property type="entry name" value="PAP2/HPO_sf"/>
</dbReference>
<evidence type="ECO:0000259" key="1">
    <source>
        <dbReference type="SMART" id="SM00014"/>
    </source>
</evidence>